<evidence type="ECO:0000313" key="3">
    <source>
        <dbReference type="EMBL" id="CAD8271142.1"/>
    </source>
</evidence>
<organism evidence="3">
    <name type="scientific">Diacronema lutheri</name>
    <name type="common">Unicellular marine alga</name>
    <name type="synonym">Monochrysis lutheri</name>
    <dbReference type="NCBI Taxonomy" id="2081491"/>
    <lineage>
        <taxon>Eukaryota</taxon>
        <taxon>Haptista</taxon>
        <taxon>Haptophyta</taxon>
        <taxon>Pavlovophyceae</taxon>
        <taxon>Pavlovales</taxon>
        <taxon>Pavlovaceae</taxon>
        <taxon>Diacronema</taxon>
    </lineage>
</organism>
<evidence type="ECO:0000259" key="2">
    <source>
        <dbReference type="Pfam" id="PF07282"/>
    </source>
</evidence>
<sequence>MVDAFAATYGGPGEVVIAVGDWSLQLHYPKFGKWHERGKMPSQTMGIVDAFRARGYTIGFIDESYTSQDCSKCDGKSCCDFFTKTRRQVRVRKHDPSSPMTNRVVKTLVRCAWCRTIFDRDFNAARNIYKKALELRGP</sequence>
<proteinExistence type="predicted"/>
<dbReference type="AlphaFoldDB" id="A0A7R9UN46"/>
<dbReference type="EMBL" id="HBEB01008468">
    <property type="protein sequence ID" value="CAD8271142.1"/>
    <property type="molecule type" value="Transcribed_RNA"/>
</dbReference>
<dbReference type="GO" id="GO:0003677">
    <property type="term" value="F:DNA binding"/>
    <property type="evidence" value="ECO:0007669"/>
    <property type="project" value="UniProtKB-KW"/>
</dbReference>
<evidence type="ECO:0000256" key="1">
    <source>
        <dbReference type="ARBA" id="ARBA00023125"/>
    </source>
</evidence>
<gene>
    <name evidence="3" type="ORF">PLUT1463_LOCUS5456</name>
</gene>
<reference evidence="3" key="1">
    <citation type="submission" date="2021-01" db="EMBL/GenBank/DDBJ databases">
        <authorList>
            <person name="Corre E."/>
            <person name="Pelletier E."/>
            <person name="Niang G."/>
            <person name="Scheremetjew M."/>
            <person name="Finn R."/>
            <person name="Kale V."/>
            <person name="Holt S."/>
            <person name="Cochrane G."/>
            <person name="Meng A."/>
            <person name="Brown T."/>
            <person name="Cohen L."/>
        </authorList>
    </citation>
    <scope>NUCLEOTIDE SEQUENCE</scope>
    <source>
        <strain evidence="3">RCC1537</strain>
    </source>
</reference>
<name>A0A7R9UN46_DIALT</name>
<dbReference type="InterPro" id="IPR010095">
    <property type="entry name" value="Cas12f1-like_TNB"/>
</dbReference>
<accession>A0A7R9UN46</accession>
<keyword evidence="1" id="KW-0238">DNA-binding</keyword>
<feature type="domain" description="Cas12f1-like TNB" evidence="2">
    <location>
        <begin position="53"/>
        <end position="128"/>
    </location>
</feature>
<protein>
    <recommendedName>
        <fullName evidence="2">Cas12f1-like TNB domain-containing protein</fullName>
    </recommendedName>
</protein>
<dbReference type="Pfam" id="PF07282">
    <property type="entry name" value="Cas12f1-like_TNB"/>
    <property type="match status" value="1"/>
</dbReference>